<feature type="non-terminal residue" evidence="6">
    <location>
        <position position="259"/>
    </location>
</feature>
<protein>
    <recommendedName>
        <fullName evidence="4">Pyridine nucleotide-disulfide oxidoreductase domain-containing protein 2</fullName>
    </recommendedName>
</protein>
<organism evidence="6">
    <name type="scientific">marine sediment metagenome</name>
    <dbReference type="NCBI Taxonomy" id="412755"/>
    <lineage>
        <taxon>unclassified sequences</taxon>
        <taxon>metagenomes</taxon>
        <taxon>ecological metagenomes</taxon>
    </lineage>
</organism>
<dbReference type="Pfam" id="PF01593">
    <property type="entry name" value="Amino_oxidase"/>
    <property type="match status" value="1"/>
</dbReference>
<comment type="caution">
    <text evidence="6">The sequence shown here is derived from an EMBL/GenBank/DDBJ whole genome shotgun (WGS) entry which is preliminary data.</text>
</comment>
<evidence type="ECO:0000256" key="3">
    <source>
        <dbReference type="ARBA" id="ARBA00038825"/>
    </source>
</evidence>
<evidence type="ECO:0000256" key="4">
    <source>
        <dbReference type="ARBA" id="ARBA00040298"/>
    </source>
</evidence>
<proteinExistence type="predicted"/>
<evidence type="ECO:0000256" key="2">
    <source>
        <dbReference type="ARBA" id="ARBA00037217"/>
    </source>
</evidence>
<comment type="function">
    <text evidence="2">Probable oxidoreductase that may play a role as regulator of mitochondrial function.</text>
</comment>
<accession>X0VWB5</accession>
<dbReference type="InterPro" id="IPR002937">
    <property type="entry name" value="Amino_oxidase"/>
</dbReference>
<dbReference type="InterPro" id="IPR036188">
    <property type="entry name" value="FAD/NAD-bd_sf"/>
</dbReference>
<name>X0VWB5_9ZZZZ</name>
<dbReference type="Gene3D" id="3.50.50.60">
    <property type="entry name" value="FAD/NAD(P)-binding domain"/>
    <property type="match status" value="1"/>
</dbReference>
<evidence type="ECO:0000313" key="6">
    <source>
        <dbReference type="EMBL" id="GAG22709.1"/>
    </source>
</evidence>
<dbReference type="GO" id="GO:0005759">
    <property type="term" value="C:mitochondrial matrix"/>
    <property type="evidence" value="ECO:0007669"/>
    <property type="project" value="UniProtKB-SubCell"/>
</dbReference>
<feature type="non-terminal residue" evidence="6">
    <location>
        <position position="1"/>
    </location>
</feature>
<gene>
    <name evidence="6" type="ORF">S01H1_53255</name>
</gene>
<dbReference type="GO" id="GO:0016491">
    <property type="term" value="F:oxidoreductase activity"/>
    <property type="evidence" value="ECO:0007669"/>
    <property type="project" value="InterPro"/>
</dbReference>
<evidence type="ECO:0000259" key="5">
    <source>
        <dbReference type="Pfam" id="PF01593"/>
    </source>
</evidence>
<dbReference type="SUPFAM" id="SSF51905">
    <property type="entry name" value="FAD/NAD(P)-binding domain"/>
    <property type="match status" value="1"/>
</dbReference>
<dbReference type="PANTHER" id="PTHR10668">
    <property type="entry name" value="PHYTOENE DEHYDROGENASE"/>
    <property type="match status" value="1"/>
</dbReference>
<sequence>RCIQASMCAASIDGTHTGPFTPGNALSMAYHYTMGDAFDFRTPKGGIGALSESIVRALEDHGGKVRLGAPVKRFLISKGKITGVELKSGEKITAEVVLSSLDARATFLGLAGEEHLPSDFVHLVKDINYNNGYIQVHMTLKEMPEFTGHLAFANESDIRWIMAYIPSPEYLSRCWEQYRNGHVPDDPVCYCAFPSVMDPSLAPAGYYTCTIFAHYFPYNVPKGKLKELSHVMAERTIDKIARFAPNFRSAIMDKVVLTR</sequence>
<dbReference type="AlphaFoldDB" id="X0VWB5"/>
<reference evidence="6" key="1">
    <citation type="journal article" date="2014" name="Front. Microbiol.">
        <title>High frequency of phylogenetically diverse reductive dehalogenase-homologous genes in deep subseafloor sedimentary metagenomes.</title>
        <authorList>
            <person name="Kawai M."/>
            <person name="Futagami T."/>
            <person name="Toyoda A."/>
            <person name="Takaki Y."/>
            <person name="Nishi S."/>
            <person name="Hori S."/>
            <person name="Arai W."/>
            <person name="Tsubouchi T."/>
            <person name="Morono Y."/>
            <person name="Uchiyama I."/>
            <person name="Ito T."/>
            <person name="Fujiyama A."/>
            <person name="Inagaki F."/>
            <person name="Takami H."/>
        </authorList>
    </citation>
    <scope>NUCLEOTIDE SEQUENCE</scope>
    <source>
        <strain evidence="6">Expedition CK06-06</strain>
    </source>
</reference>
<feature type="domain" description="Amine oxidase" evidence="5">
    <location>
        <begin position="41"/>
        <end position="107"/>
    </location>
</feature>
<dbReference type="EMBL" id="BARS01034480">
    <property type="protein sequence ID" value="GAG22709.1"/>
    <property type="molecule type" value="Genomic_DNA"/>
</dbReference>
<evidence type="ECO:0000256" key="1">
    <source>
        <dbReference type="ARBA" id="ARBA00004305"/>
    </source>
</evidence>
<dbReference type="PANTHER" id="PTHR10668:SF103">
    <property type="entry name" value="PYRIDINE NUCLEOTIDE-DISULFIDE OXIDOREDUCTASE DOMAIN-CONTAINING PROTEIN 2"/>
    <property type="match status" value="1"/>
</dbReference>
<comment type="subcellular location">
    <subcellularLocation>
        <location evidence="1">Mitochondrion matrix</location>
    </subcellularLocation>
</comment>
<comment type="subunit">
    <text evidence="3">Interacts with COX5B; this interaction may contribute to localize PYROXD2 to the inner face of the inner mitochondrial membrane.</text>
</comment>